<dbReference type="AlphaFoldDB" id="A0A8H9GMZ6"/>
<comment type="caution">
    <text evidence="4">The sequence shown here is derived from an EMBL/GenBank/DDBJ whole genome shotgun (WGS) entry which is preliminary data.</text>
</comment>
<proteinExistence type="inferred from homology"/>
<dbReference type="InterPro" id="IPR008278">
    <property type="entry name" value="4-PPantetheinyl_Trfase_dom"/>
</dbReference>
<sequence>MTVPPSPAPTVPAAPGWLLTATGWTPAPAGAPPTGAARLWLLPGVPAGHACPEGWARTLSPEEWTRSRRQARPDDQQFSLICAGFRRAVLGQVLGLPPGELRWAAPPGAPGKPGLAPDQARRGGHDWHWNLAHAGRHVLLGVRDGREIGVDLETDWPAYTWREVTPLVFSADERRQLPGHPVARLWTAKEAYLKACGQGFGVDPTAVSVRLNAQAIEVQAPAPGDDRSWWGRVLPPLPGSPGVTAALVTESPAPAVWLQVVPLT</sequence>
<organism evidence="4 5">
    <name type="scientific">Deinococcus arenae</name>
    <dbReference type="NCBI Taxonomy" id="1452751"/>
    <lineage>
        <taxon>Bacteria</taxon>
        <taxon>Thermotogati</taxon>
        <taxon>Deinococcota</taxon>
        <taxon>Deinococci</taxon>
        <taxon>Deinococcales</taxon>
        <taxon>Deinococcaceae</taxon>
        <taxon>Deinococcus</taxon>
    </lineage>
</organism>
<dbReference type="GO" id="GO:0019878">
    <property type="term" value="P:lysine biosynthetic process via aminoadipic acid"/>
    <property type="evidence" value="ECO:0007669"/>
    <property type="project" value="TreeGrafter"/>
</dbReference>
<evidence type="ECO:0000256" key="1">
    <source>
        <dbReference type="ARBA" id="ARBA00010990"/>
    </source>
</evidence>
<dbReference type="InterPro" id="IPR037143">
    <property type="entry name" value="4-PPantetheinyl_Trfase_dom_sf"/>
</dbReference>
<protein>
    <submittedName>
        <fullName evidence="4">4'-phosphopantetheinyl transferase</fullName>
    </submittedName>
</protein>
<dbReference type="GO" id="GO:0000287">
    <property type="term" value="F:magnesium ion binding"/>
    <property type="evidence" value="ECO:0007669"/>
    <property type="project" value="InterPro"/>
</dbReference>
<dbReference type="Pfam" id="PF01648">
    <property type="entry name" value="ACPS"/>
    <property type="match status" value="1"/>
</dbReference>
<reference evidence="5" key="1">
    <citation type="journal article" date="2019" name="Int. J. Syst. Evol. Microbiol.">
        <title>The Global Catalogue of Microorganisms (GCM) 10K type strain sequencing project: providing services to taxonomists for standard genome sequencing and annotation.</title>
        <authorList>
            <consortium name="The Broad Institute Genomics Platform"/>
            <consortium name="The Broad Institute Genome Sequencing Center for Infectious Disease"/>
            <person name="Wu L."/>
            <person name="Ma J."/>
        </authorList>
    </citation>
    <scope>NUCLEOTIDE SEQUENCE [LARGE SCALE GENOMIC DNA]</scope>
    <source>
        <strain evidence="5">JCM 31047</strain>
    </source>
</reference>
<keyword evidence="5" id="KW-1185">Reference proteome</keyword>
<dbReference type="PANTHER" id="PTHR12215">
    <property type="entry name" value="PHOSPHOPANTETHEINE TRANSFERASE"/>
    <property type="match status" value="1"/>
</dbReference>
<dbReference type="RefSeq" id="WP_162621516.1">
    <property type="nucleotide sequence ID" value="NZ_BMQG01000003.1"/>
</dbReference>
<gene>
    <name evidence="4" type="ORF">GCM10008956_13100</name>
</gene>
<evidence type="ECO:0000313" key="4">
    <source>
        <dbReference type="EMBL" id="GGM38104.1"/>
    </source>
</evidence>
<evidence type="ECO:0000256" key="2">
    <source>
        <dbReference type="ARBA" id="ARBA00022679"/>
    </source>
</evidence>
<dbReference type="InterPro" id="IPR050559">
    <property type="entry name" value="P-Pant_transferase_sf"/>
</dbReference>
<dbReference type="Gene3D" id="3.90.470.20">
    <property type="entry name" value="4'-phosphopantetheinyl transferase domain"/>
    <property type="match status" value="1"/>
</dbReference>
<keyword evidence="2 4" id="KW-0808">Transferase</keyword>
<dbReference type="GO" id="GO:0008897">
    <property type="term" value="F:holo-[acyl-carrier-protein] synthase activity"/>
    <property type="evidence" value="ECO:0007669"/>
    <property type="project" value="InterPro"/>
</dbReference>
<dbReference type="PANTHER" id="PTHR12215:SF10">
    <property type="entry name" value="L-AMINOADIPATE-SEMIALDEHYDE DEHYDROGENASE-PHOSPHOPANTETHEINYL TRANSFERASE"/>
    <property type="match status" value="1"/>
</dbReference>
<dbReference type="SUPFAM" id="SSF56214">
    <property type="entry name" value="4'-phosphopantetheinyl transferase"/>
    <property type="match status" value="2"/>
</dbReference>
<evidence type="ECO:0000313" key="5">
    <source>
        <dbReference type="Proteomes" id="UP000600547"/>
    </source>
</evidence>
<comment type="similarity">
    <text evidence="1">Belongs to the P-Pant transferase superfamily. Gsp/Sfp/HetI/AcpT family.</text>
</comment>
<feature type="domain" description="4'-phosphopantetheinyl transferase" evidence="3">
    <location>
        <begin position="148"/>
        <end position="213"/>
    </location>
</feature>
<evidence type="ECO:0000259" key="3">
    <source>
        <dbReference type="Pfam" id="PF01648"/>
    </source>
</evidence>
<dbReference type="Proteomes" id="UP000600547">
    <property type="component" value="Unassembled WGS sequence"/>
</dbReference>
<accession>A0A8H9GMZ6</accession>
<name>A0A8H9GMZ6_9DEIO</name>
<dbReference type="GO" id="GO:0005829">
    <property type="term" value="C:cytosol"/>
    <property type="evidence" value="ECO:0007669"/>
    <property type="project" value="TreeGrafter"/>
</dbReference>
<dbReference type="EMBL" id="BMQG01000003">
    <property type="protein sequence ID" value="GGM38104.1"/>
    <property type="molecule type" value="Genomic_DNA"/>
</dbReference>